<reference evidence="1" key="1">
    <citation type="submission" date="2020-02" db="EMBL/GenBank/DDBJ databases">
        <title>Genome sequencing of the panga catfish, Pangasius djambal.</title>
        <authorList>
            <person name="Wen M."/>
            <person name="Zahm M."/>
            <person name="Roques C."/>
            <person name="Cabau C."/>
            <person name="Klopp C."/>
            <person name="Donnadieu C."/>
            <person name="Jouanno E."/>
            <person name="Avarre J.-C."/>
            <person name="Campet M."/>
            <person name="Ha T."/>
            <person name="Dugue R."/>
            <person name="Lampietro C."/>
            <person name="Louis A."/>
            <person name="Herpin A."/>
            <person name="Echchiki A."/>
            <person name="Berthelot C."/>
            <person name="Parey E."/>
            <person name="Roest-Crollius H."/>
            <person name="Braasch I."/>
            <person name="Postlethwait J.H."/>
            <person name="Bobe J."/>
            <person name="Montfort J."/>
            <person name="Bouchez O."/>
            <person name="Begum T."/>
            <person name="Schartl M."/>
            <person name="Gustiano R."/>
            <person name="Guiguen Y."/>
        </authorList>
    </citation>
    <scope>NUCLEOTIDE SEQUENCE</scope>
    <source>
        <strain evidence="1">Pdj_M5554</strain>
    </source>
</reference>
<accession>A0ACC5ZMS2</accession>
<evidence type="ECO:0000313" key="2">
    <source>
        <dbReference type="Proteomes" id="UP000830395"/>
    </source>
</evidence>
<organism evidence="1 2">
    <name type="scientific">Pangasius djambal</name>
    <dbReference type="NCBI Taxonomy" id="1691987"/>
    <lineage>
        <taxon>Eukaryota</taxon>
        <taxon>Metazoa</taxon>
        <taxon>Chordata</taxon>
        <taxon>Craniata</taxon>
        <taxon>Vertebrata</taxon>
        <taxon>Euteleostomi</taxon>
        <taxon>Actinopterygii</taxon>
        <taxon>Neopterygii</taxon>
        <taxon>Teleostei</taxon>
        <taxon>Ostariophysi</taxon>
        <taxon>Siluriformes</taxon>
        <taxon>Pangasiidae</taxon>
        <taxon>Pangasius</taxon>
    </lineage>
</organism>
<keyword evidence="2" id="KW-1185">Reference proteome</keyword>
<dbReference type="Proteomes" id="UP000830395">
    <property type="component" value="Chromosome 27"/>
</dbReference>
<name>A0ACC5ZMS2_9TELE</name>
<evidence type="ECO:0000313" key="1">
    <source>
        <dbReference type="EMBL" id="MCJ8748867.1"/>
    </source>
</evidence>
<protein>
    <submittedName>
        <fullName evidence="1">Uncharacterized protein</fullName>
    </submittedName>
</protein>
<sequence>MMHLKGLMISQFLVVLVVKNSLALSCVPCYLLSGCPELKCLGGKVLGLCGCCYVCAKQLDELCGGLYGLIGTCDQGLHCVLPPQEVNETVTIIHHVGVCQAKTTPGPEATTQP</sequence>
<proteinExistence type="predicted"/>
<comment type="caution">
    <text evidence="1">The sequence shown here is derived from an EMBL/GenBank/DDBJ whole genome shotgun (WGS) entry which is preliminary data.</text>
</comment>
<gene>
    <name evidence="1" type="ORF">PDJAM_G00169770</name>
</gene>
<feature type="non-terminal residue" evidence="1">
    <location>
        <position position="113"/>
    </location>
</feature>
<dbReference type="EMBL" id="CM041001">
    <property type="protein sequence ID" value="MCJ8748867.1"/>
    <property type="molecule type" value="Genomic_DNA"/>
</dbReference>